<keyword evidence="2" id="KW-0804">Transcription</keyword>
<evidence type="ECO:0000256" key="1">
    <source>
        <dbReference type="ARBA" id="ARBA00023015"/>
    </source>
</evidence>
<evidence type="ECO:0000256" key="2">
    <source>
        <dbReference type="ARBA" id="ARBA00023163"/>
    </source>
</evidence>
<dbReference type="Pfam" id="PF25583">
    <property type="entry name" value="WCX"/>
    <property type="match status" value="1"/>
</dbReference>
<dbReference type="InterPro" id="IPR051534">
    <property type="entry name" value="CBASS_pafABC_assoc_protein"/>
</dbReference>
<dbReference type="InterPro" id="IPR013196">
    <property type="entry name" value="HTH_11"/>
</dbReference>
<reference evidence="4 5" key="1">
    <citation type="submission" date="2024-02" db="EMBL/GenBank/DDBJ databases">
        <title>Seven novel Bacillus-like species.</title>
        <authorList>
            <person name="Liu G."/>
        </authorList>
    </citation>
    <scope>NUCLEOTIDE SEQUENCE [LARGE SCALE GENOMIC DNA]</scope>
    <source>
        <strain evidence="4 5">FJAT-52991</strain>
    </source>
</reference>
<dbReference type="InterPro" id="IPR057727">
    <property type="entry name" value="WCX_dom"/>
</dbReference>
<dbReference type="RefSeq" id="WP_338751140.1">
    <property type="nucleotide sequence ID" value="NZ_CP147404.1"/>
</dbReference>
<dbReference type="SUPFAM" id="SSF46785">
    <property type="entry name" value="Winged helix' DNA-binding domain"/>
    <property type="match status" value="1"/>
</dbReference>
<dbReference type="PANTHER" id="PTHR34580:SF8">
    <property type="entry name" value="WYL DOMAIN-CONTAINING PROTEIN"/>
    <property type="match status" value="1"/>
</dbReference>
<dbReference type="PROSITE" id="PS52050">
    <property type="entry name" value="WYL"/>
    <property type="match status" value="1"/>
</dbReference>
<dbReference type="InterPro" id="IPR036388">
    <property type="entry name" value="WH-like_DNA-bd_sf"/>
</dbReference>
<evidence type="ECO:0000259" key="3">
    <source>
        <dbReference type="PROSITE" id="PS51000"/>
    </source>
</evidence>
<proteinExistence type="predicted"/>
<sequence>MKLDRLLTMTMILTNRKKVKAQELAELFDVSIRTIYRDVETLSCAGIPVVSQKGANGGISLIDGYRVDKQVLTKEELASLSVAIKSVLTSYEDPHAEAVLEKITGVADETIKQSIDQVFIDLSPWGQNVVLKEQLTLLKQAIRMGHCVSFSYLTSEGRQTNRWIEPHTLVQKGQTWYVYGYCRLRKEFRLFKIARMKDVKEEKESFERKELKLSELPWDKEWHQPQNLVDLTLSFDPQMVTTMEEMFGADSVDREHSIVTVSMPEDEWLYGYLLSFGHRIRVVEPLHIRKIVKERAEEIVALYKEKDEF</sequence>
<dbReference type="PROSITE" id="PS51000">
    <property type="entry name" value="HTH_DEOR_2"/>
    <property type="match status" value="1"/>
</dbReference>
<accession>A0ABZ2N4L9</accession>
<feature type="domain" description="HTH deoR-type" evidence="3">
    <location>
        <begin position="2"/>
        <end position="57"/>
    </location>
</feature>
<dbReference type="EMBL" id="CP147404">
    <property type="protein sequence ID" value="WXB92539.1"/>
    <property type="molecule type" value="Genomic_DNA"/>
</dbReference>
<dbReference type="InterPro" id="IPR028349">
    <property type="entry name" value="PafC-like"/>
</dbReference>
<protein>
    <submittedName>
        <fullName evidence="4">YafY family protein</fullName>
    </submittedName>
</protein>
<evidence type="ECO:0000313" key="4">
    <source>
        <dbReference type="EMBL" id="WXB92539.1"/>
    </source>
</evidence>
<name>A0ABZ2N4L9_9BACI</name>
<keyword evidence="1" id="KW-0805">Transcription regulation</keyword>
<dbReference type="InterPro" id="IPR026881">
    <property type="entry name" value="WYL_dom"/>
</dbReference>
<gene>
    <name evidence="4" type="ORF">WDJ61_15100</name>
</gene>
<organism evidence="4 5">
    <name type="scientific">Bacillus kandeliae</name>
    <dbReference type="NCBI Taxonomy" id="3129297"/>
    <lineage>
        <taxon>Bacteria</taxon>
        <taxon>Bacillati</taxon>
        <taxon>Bacillota</taxon>
        <taxon>Bacilli</taxon>
        <taxon>Bacillales</taxon>
        <taxon>Bacillaceae</taxon>
        <taxon>Bacillus</taxon>
    </lineage>
</organism>
<keyword evidence="5" id="KW-1185">Reference proteome</keyword>
<dbReference type="InterPro" id="IPR036390">
    <property type="entry name" value="WH_DNA-bd_sf"/>
</dbReference>
<dbReference type="PIRSF" id="PIRSF016838">
    <property type="entry name" value="PafC"/>
    <property type="match status" value="1"/>
</dbReference>
<dbReference type="Pfam" id="PF08279">
    <property type="entry name" value="HTH_11"/>
    <property type="match status" value="1"/>
</dbReference>
<dbReference type="PANTHER" id="PTHR34580">
    <property type="match status" value="1"/>
</dbReference>
<dbReference type="Gene3D" id="1.10.10.10">
    <property type="entry name" value="Winged helix-like DNA-binding domain superfamily/Winged helix DNA-binding domain"/>
    <property type="match status" value="1"/>
</dbReference>
<dbReference type="Pfam" id="PF13280">
    <property type="entry name" value="WYL"/>
    <property type="match status" value="1"/>
</dbReference>
<evidence type="ECO:0000313" key="5">
    <source>
        <dbReference type="Proteomes" id="UP001387364"/>
    </source>
</evidence>
<dbReference type="Proteomes" id="UP001387364">
    <property type="component" value="Chromosome"/>
</dbReference>
<dbReference type="InterPro" id="IPR001034">
    <property type="entry name" value="DeoR_HTH"/>
</dbReference>